<evidence type="ECO:0000256" key="2">
    <source>
        <dbReference type="ARBA" id="ARBA00023034"/>
    </source>
</evidence>
<dbReference type="InterPro" id="IPR058563">
    <property type="entry name" value="Trs120_TRAPPC9_N"/>
</dbReference>
<dbReference type="Pfam" id="PF08626">
    <property type="entry name" value="TRAPPC9-Trs120"/>
    <property type="match status" value="1"/>
</dbReference>
<gene>
    <name evidence="8" type="ORF">BRETT_003769</name>
</gene>
<evidence type="ECO:0000313" key="9">
    <source>
        <dbReference type="Proteomes" id="UP000663131"/>
    </source>
</evidence>
<evidence type="ECO:0000313" key="8">
    <source>
        <dbReference type="EMBL" id="QOU19619.1"/>
    </source>
</evidence>
<dbReference type="RefSeq" id="XP_041136112.1">
    <property type="nucleotide sequence ID" value="XM_041282273.1"/>
</dbReference>
<dbReference type="KEGG" id="bbrx:BRETT_003769"/>
<feature type="domain" description="Trs120/TRAPPC9 third Ig-like" evidence="6">
    <location>
        <begin position="921"/>
        <end position="1114"/>
    </location>
</feature>
<dbReference type="GO" id="GO:0005802">
    <property type="term" value="C:trans-Golgi network"/>
    <property type="evidence" value="ECO:0007669"/>
    <property type="project" value="TreeGrafter"/>
</dbReference>
<dbReference type="PANTHER" id="PTHR21512:SF5">
    <property type="entry name" value="TRAFFICKING PROTEIN PARTICLE COMPLEX SUBUNIT 9"/>
    <property type="match status" value="1"/>
</dbReference>
<evidence type="ECO:0000259" key="6">
    <source>
        <dbReference type="Pfam" id="PF26282"/>
    </source>
</evidence>
<sequence length="1248" mass="141901">MSNFQFIGPACIRVLAVPIGQMERTVYQGYVDQLRKLKDVRLMDLTPNPGIFNPQAYPGGRIFYYFSSHNDDTDTLFLHDFEPFRKTFVIIGLLTYNNNLEEEELRDKLSALKKRYPSAISHFLFVFCDANSSYDSDVNGVFSLKADFSNLREALSHLSSRFLAEFSTYASAYEHVTLRSPGSISGDDIKRGESLIEKQRHRISDSFELSAEKIRKYKTRGRRLKIYANFYLLAGNLKQSLSNFCEAIFYLKAASDYLWLASALDGLSVCLFLLAFLNAGFQLPSFVSNILNKNRDSSLSPFVSPTTSPRSSLQLHSSISNSLEVSSAAQIAPLPLSTVQQFIDKACLKVFVYYRKCEDSGKDFLPFLIYCEARLRHLCLLIRICGEHELNRSIIHNIVTNIPISNSSVSKPNFDSLQLTEASSEIFGARFNELSTSQRCNIYNQMILIYDTLGLHRKRSLLINALITLLISSDFSKNHNVSLVDSSFDMKIFDQQCRVYGIDVDRTPSIAGLPNALQKRALLNALIFSKQLNSVNGMMKYGSVLLKYFYNLLSDLQQIQIYDDLRKLTVSSDVQPEYWDQNMLSNVCISTSEETSGALVQNEIYEANIIVKNPFAFPIGIRNIQLLTEGESVVETHINIKRKGIITTSNGTQIVVKRQSTASIPLFVIAHSYGTVNITGIKASVCGCKPQEFRALKEQAFNIDKEPSGLNRAEKRRSHAEAVIAESLRSKCKDISASTSLNLISTLPITRYKTWKFNVIHEQPLLRLAETNFNNKWILLLEGECKQFEISLKNCSSIHINDMVSTFLDSTIEPLNELLANKNLPANETYEIEYYLIKKKPFKILNKPELVEVCGNSTFTLRMEIWGKRGVKEAKLILRYGCRTPKDINENASINTDKNNAISKFTRSITIPVNVTVYPSVELVGCDTIPLSSHTEVTDENKGGDCWPFLKKACSSDLRISDFCLLALDFLNSWTEEIEICIQCLLEGSKNKSFQEESGLLTGNLDNTFATKIRLGSKKTTRILVPIERMKFSEEYLDRRIPSLRNKQFIYDSKTPKEEQKFTRRAFWLRNELLQRIRACWKIPDDVENSIYAGRSGTIDLRSIRFSSKMANMIAVSNIDIKLELHDENEQKVIFDDVKLSEFYTVRTYLINRGSHEIQGMLRQIPVCKGSRLPLEKRILINGVLQQSIGMPLKANSSRTFDLGICFLEKGEYEWGAVFDEMHMIDDSGNLNLVEQHLQKEQLRMKVT</sequence>
<dbReference type="Proteomes" id="UP000663131">
    <property type="component" value="Chromosome 6"/>
</dbReference>
<accession>A0A871R1P9</accession>
<name>A0A871R1P9_DEKBR</name>
<dbReference type="Pfam" id="PF26283">
    <property type="entry name" value="Ig_TRAPPC9-Trs120_4th"/>
    <property type="match status" value="1"/>
</dbReference>
<evidence type="ECO:0000256" key="1">
    <source>
        <dbReference type="ARBA" id="ARBA00004555"/>
    </source>
</evidence>
<evidence type="ECO:0000259" key="4">
    <source>
        <dbReference type="Pfam" id="PF26251"/>
    </source>
</evidence>
<evidence type="ECO:0008006" key="10">
    <source>
        <dbReference type="Google" id="ProtNLM"/>
    </source>
</evidence>
<dbReference type="InterPro" id="IPR058567">
    <property type="entry name" value="Ig_TRAPPC9_Trs120_3rd"/>
</dbReference>
<dbReference type="EMBL" id="CP063134">
    <property type="protein sequence ID" value="QOU19619.1"/>
    <property type="molecule type" value="Genomic_DNA"/>
</dbReference>
<keyword evidence="2" id="KW-0333">Golgi apparatus</keyword>
<evidence type="ECO:0000259" key="7">
    <source>
        <dbReference type="Pfam" id="PF26283"/>
    </source>
</evidence>
<dbReference type="Pfam" id="PF26254">
    <property type="entry name" value="Ig_TRAPPC9-Trs120_1st"/>
    <property type="match status" value="1"/>
</dbReference>
<comment type="subcellular location">
    <subcellularLocation>
        <location evidence="1">Golgi apparatus</location>
    </subcellularLocation>
</comment>
<dbReference type="Pfam" id="PF26251">
    <property type="entry name" value="TPR_TRAPPC9-Trs120"/>
    <property type="match status" value="1"/>
</dbReference>
<evidence type="ECO:0000259" key="5">
    <source>
        <dbReference type="Pfam" id="PF26254"/>
    </source>
</evidence>
<dbReference type="Pfam" id="PF26282">
    <property type="entry name" value="Ig_TRAPPC9-Trs120_3rd"/>
    <property type="match status" value="1"/>
</dbReference>
<dbReference type="InterPro" id="IPR058564">
    <property type="entry name" value="TPR_TRAPPC9_Trs120"/>
</dbReference>
<proteinExistence type="predicted"/>
<feature type="domain" description="Trs120/TRAPPC9 first Ig-like" evidence="5">
    <location>
        <begin position="595"/>
        <end position="722"/>
    </location>
</feature>
<feature type="domain" description="Trs120/TRAPPC9 TPR region" evidence="4">
    <location>
        <begin position="340"/>
        <end position="570"/>
    </location>
</feature>
<dbReference type="GeneID" id="64575692"/>
<organism evidence="8 9">
    <name type="scientific">Dekkera bruxellensis</name>
    <name type="common">Brettanomyces custersii</name>
    <dbReference type="NCBI Taxonomy" id="5007"/>
    <lineage>
        <taxon>Eukaryota</taxon>
        <taxon>Fungi</taxon>
        <taxon>Dikarya</taxon>
        <taxon>Ascomycota</taxon>
        <taxon>Saccharomycotina</taxon>
        <taxon>Pichiomycetes</taxon>
        <taxon>Pichiales</taxon>
        <taxon>Pichiaceae</taxon>
        <taxon>Brettanomyces</taxon>
    </lineage>
</organism>
<feature type="domain" description="Trs120/TRAPPC9 N-terminal" evidence="3">
    <location>
        <begin position="4"/>
        <end position="285"/>
    </location>
</feature>
<dbReference type="InterPro" id="IPR013935">
    <property type="entry name" value="Trs120_TRAPPC9"/>
</dbReference>
<dbReference type="InterPro" id="IPR058568">
    <property type="entry name" value="Ig_TRAPPC9_Trs120_4th"/>
</dbReference>
<feature type="domain" description="Trs120/TRAPPC9 fourth Ig-like" evidence="7">
    <location>
        <begin position="1119"/>
        <end position="1225"/>
    </location>
</feature>
<protein>
    <recommendedName>
        <fullName evidence="10">Trafficking protein particle complex II-specific subunit 120</fullName>
    </recommendedName>
</protein>
<evidence type="ECO:0000259" key="3">
    <source>
        <dbReference type="Pfam" id="PF08626"/>
    </source>
</evidence>
<dbReference type="InterPro" id="IPR058565">
    <property type="entry name" value="Ig_TRAPPC9_Trs120_1st"/>
</dbReference>
<dbReference type="Pfam" id="PF26280">
    <property type="entry name" value="Ig_TRAPPC9-Trs120_2nd"/>
    <property type="match status" value="1"/>
</dbReference>
<dbReference type="PANTHER" id="PTHR21512">
    <property type="entry name" value="TRAFFICKING PROTEIN PARTICLE COMPLEX SUBUNIT 9"/>
    <property type="match status" value="1"/>
</dbReference>
<dbReference type="OrthoDB" id="27962at2759"/>
<reference evidence="8" key="1">
    <citation type="submission" date="2020-10" db="EMBL/GenBank/DDBJ databases">
        <authorList>
            <person name="Palmer J.M."/>
        </authorList>
    </citation>
    <scope>NUCLEOTIDE SEQUENCE</scope>
    <source>
        <strain evidence="8">UCD 2041</strain>
    </source>
</reference>
<dbReference type="AlphaFoldDB" id="A0A871R1P9"/>
<reference evidence="8" key="2">
    <citation type="journal article" name="BMC Genomics">
        <title>New genome assemblies reveal patterns of domestication and adaptation across Brettanomyces (Dekkera) species.</title>
        <authorList>
            <person name="Roach M.J."/>
            <person name="Borneman A.R."/>
        </authorList>
    </citation>
    <scope>NUCLEOTIDE SEQUENCE</scope>
    <source>
        <strain evidence="8">UCD 2041</strain>
    </source>
</reference>